<accession>A0A7I8VH54</accession>
<comment type="caution">
    <text evidence="2">The sequence shown here is derived from an EMBL/GenBank/DDBJ whole genome shotgun (WGS) entry which is preliminary data.</text>
</comment>
<sequence>MQNFFEQRGIGRNSADPFNCKRHSEKPKLSNEKSMSNLKDEISNEIEKIKEKKEMKLAQIEQEVRTLKAVIAKHESILNEEVESFYSNRQSKLESLLESISTIEKPPTSNDAEIQSLYKSTYSALEKKLIKVIENTLSGDIAFTESKLNSQVTIGEITLPIKIHHSH</sequence>
<evidence type="ECO:0000313" key="3">
    <source>
        <dbReference type="Proteomes" id="UP000549394"/>
    </source>
</evidence>
<feature type="region of interest" description="Disordered" evidence="1">
    <location>
        <begin position="1"/>
        <end position="37"/>
    </location>
</feature>
<evidence type="ECO:0000313" key="2">
    <source>
        <dbReference type="EMBL" id="CAD5114597.1"/>
    </source>
</evidence>
<reference evidence="2 3" key="1">
    <citation type="submission" date="2020-08" db="EMBL/GenBank/DDBJ databases">
        <authorList>
            <person name="Hejnol A."/>
        </authorList>
    </citation>
    <scope>NUCLEOTIDE SEQUENCE [LARGE SCALE GENOMIC DNA]</scope>
</reference>
<protein>
    <submittedName>
        <fullName evidence="2">Uncharacterized protein</fullName>
    </submittedName>
</protein>
<name>A0A7I8VH54_9ANNE</name>
<evidence type="ECO:0000256" key="1">
    <source>
        <dbReference type="SAM" id="MobiDB-lite"/>
    </source>
</evidence>
<organism evidence="2 3">
    <name type="scientific">Dimorphilus gyrociliatus</name>
    <dbReference type="NCBI Taxonomy" id="2664684"/>
    <lineage>
        <taxon>Eukaryota</taxon>
        <taxon>Metazoa</taxon>
        <taxon>Spiralia</taxon>
        <taxon>Lophotrochozoa</taxon>
        <taxon>Annelida</taxon>
        <taxon>Polychaeta</taxon>
        <taxon>Polychaeta incertae sedis</taxon>
        <taxon>Dinophilidae</taxon>
        <taxon>Dimorphilus</taxon>
    </lineage>
</organism>
<keyword evidence="3" id="KW-1185">Reference proteome</keyword>
<proteinExistence type="predicted"/>
<gene>
    <name evidence="2" type="ORF">DGYR_LOCUS3425</name>
</gene>
<dbReference type="EMBL" id="CAJFCJ010000005">
    <property type="protein sequence ID" value="CAD5114597.1"/>
    <property type="molecule type" value="Genomic_DNA"/>
</dbReference>
<dbReference type="AlphaFoldDB" id="A0A7I8VH54"/>
<dbReference type="Proteomes" id="UP000549394">
    <property type="component" value="Unassembled WGS sequence"/>
</dbReference>